<dbReference type="SMART" id="SM00028">
    <property type="entry name" value="TPR"/>
    <property type="match status" value="6"/>
</dbReference>
<evidence type="ECO:0000256" key="3">
    <source>
        <dbReference type="ARBA" id="ARBA00022553"/>
    </source>
</evidence>
<dbReference type="AlphaFoldDB" id="A0A644VBE8"/>
<dbReference type="Gene3D" id="1.25.40.10">
    <property type="entry name" value="Tetratricopeptide repeat domain"/>
    <property type="match status" value="2"/>
</dbReference>
<dbReference type="GO" id="GO:0005524">
    <property type="term" value="F:ATP binding"/>
    <property type="evidence" value="ECO:0007669"/>
    <property type="project" value="UniProtKB-KW"/>
</dbReference>
<accession>A0A644VBE8</accession>
<protein>
    <recommendedName>
        <fullName evidence="2">histidine kinase</fullName>
        <ecNumber evidence="2">2.7.13.3</ecNumber>
    </recommendedName>
</protein>
<evidence type="ECO:0000256" key="4">
    <source>
        <dbReference type="ARBA" id="ARBA00022679"/>
    </source>
</evidence>
<keyword evidence="4" id="KW-0808">Transferase</keyword>
<feature type="domain" description="Histidine kinase" evidence="9">
    <location>
        <begin position="476"/>
        <end position="671"/>
    </location>
</feature>
<keyword evidence="7" id="KW-0067">ATP-binding</keyword>
<sequence length="671" mass="75234">MTDLSGKALALHCCSDYFFQMKALALSGALPHTIVKSVFYTCMLSFILLLAACSGSDKAGMSPADTAAGDSLSEEIHKIIYENPSHARIMAQQLLEDQDADNLPARIRLLKYIGSSYAFETRYTEAIKYYNQALALAEEIRLYLEIAHINNNLGMIYNETGNYKTAYLYLSEALNNYSLARVPEKMAGTYNNIGLIYLNLKNYDKALTYFNKALDSSGVQRDSILIVSVLNNIALCYISENDPPLALGYLNKAVALSRKIGNKYGLCISYQLMGNYYLVHGRPEQALEAFKLSTAIARETNLSYQLAVARLGTAGALNRLNQSAQAFAIAREVLQMAGEQNSLVLKSDAHEVLSDICEKTGDYKNSLFHYREHKKAQQELINQAVVHQVYDVELNYLSQLNKMQQLELDKKELAISKKNNLLFFISLTFIMLLTGLYLLYLNHRHRQNVKLQKTVIELTEKKTNAVLEAEIQERKRIGSELHDSLGHLLSLAGLNASVLYSRKELSDEKKKTLLESLMKSIDDAFDEVRTISHNLAPSLLSERGLKGALKSISDRVNQSTRLNMSFDTFGLSDKLDNLIENTLFRTIQEIVNNTIKHAEAGSLFIQITQGDHEISLMAEDDGKGFNFDEIKQHSSYGLAHMKSRIENLHGTMFIDSNPGRGTIISILIPLQ</sequence>
<dbReference type="InterPro" id="IPR050482">
    <property type="entry name" value="Sensor_HK_TwoCompSys"/>
</dbReference>
<dbReference type="PANTHER" id="PTHR24421:SF10">
    <property type="entry name" value="NITRATE_NITRITE SENSOR PROTEIN NARQ"/>
    <property type="match status" value="1"/>
</dbReference>
<dbReference type="GO" id="GO:0000155">
    <property type="term" value="F:phosphorelay sensor kinase activity"/>
    <property type="evidence" value="ECO:0007669"/>
    <property type="project" value="InterPro"/>
</dbReference>
<evidence type="ECO:0000256" key="5">
    <source>
        <dbReference type="ARBA" id="ARBA00022741"/>
    </source>
</evidence>
<evidence type="ECO:0000256" key="1">
    <source>
        <dbReference type="ARBA" id="ARBA00000085"/>
    </source>
</evidence>
<keyword evidence="8" id="KW-0472">Membrane</keyword>
<evidence type="ECO:0000256" key="2">
    <source>
        <dbReference type="ARBA" id="ARBA00012438"/>
    </source>
</evidence>
<keyword evidence="6" id="KW-0418">Kinase</keyword>
<dbReference type="InterPro" id="IPR019734">
    <property type="entry name" value="TPR_rpt"/>
</dbReference>
<evidence type="ECO:0000256" key="8">
    <source>
        <dbReference type="SAM" id="Phobius"/>
    </source>
</evidence>
<dbReference type="Pfam" id="PF13424">
    <property type="entry name" value="TPR_12"/>
    <property type="match status" value="2"/>
</dbReference>
<organism evidence="10">
    <name type="scientific">bioreactor metagenome</name>
    <dbReference type="NCBI Taxonomy" id="1076179"/>
    <lineage>
        <taxon>unclassified sequences</taxon>
        <taxon>metagenomes</taxon>
        <taxon>ecological metagenomes</taxon>
    </lineage>
</organism>
<feature type="transmembrane region" description="Helical" evidence="8">
    <location>
        <begin position="421"/>
        <end position="440"/>
    </location>
</feature>
<evidence type="ECO:0000256" key="7">
    <source>
        <dbReference type="ARBA" id="ARBA00022840"/>
    </source>
</evidence>
<evidence type="ECO:0000259" key="9">
    <source>
        <dbReference type="PROSITE" id="PS50109"/>
    </source>
</evidence>
<keyword evidence="8" id="KW-1133">Transmembrane helix</keyword>
<dbReference type="Gene3D" id="3.30.565.10">
    <property type="entry name" value="Histidine kinase-like ATPase, C-terminal domain"/>
    <property type="match status" value="1"/>
</dbReference>
<dbReference type="Pfam" id="PF02518">
    <property type="entry name" value="HATPase_c"/>
    <property type="match status" value="1"/>
</dbReference>
<comment type="caution">
    <text evidence="10">The sequence shown here is derived from an EMBL/GenBank/DDBJ whole genome shotgun (WGS) entry which is preliminary data.</text>
</comment>
<dbReference type="GO" id="GO:0046983">
    <property type="term" value="F:protein dimerization activity"/>
    <property type="evidence" value="ECO:0007669"/>
    <property type="project" value="InterPro"/>
</dbReference>
<dbReference type="InterPro" id="IPR003594">
    <property type="entry name" value="HATPase_dom"/>
</dbReference>
<evidence type="ECO:0000313" key="10">
    <source>
        <dbReference type="EMBL" id="MPL88537.1"/>
    </source>
</evidence>
<dbReference type="SMART" id="SM00387">
    <property type="entry name" value="HATPase_c"/>
    <property type="match status" value="1"/>
</dbReference>
<dbReference type="PROSITE" id="PS50109">
    <property type="entry name" value="HIS_KIN"/>
    <property type="match status" value="1"/>
</dbReference>
<dbReference type="Gene3D" id="1.20.5.1930">
    <property type="match status" value="1"/>
</dbReference>
<comment type="catalytic activity">
    <reaction evidence="1">
        <text>ATP + protein L-histidine = ADP + protein N-phospho-L-histidine.</text>
        <dbReference type="EC" id="2.7.13.3"/>
    </reaction>
</comment>
<dbReference type="PROSITE" id="PS50293">
    <property type="entry name" value="TPR_REGION"/>
    <property type="match status" value="1"/>
</dbReference>
<dbReference type="GO" id="GO:0016020">
    <property type="term" value="C:membrane"/>
    <property type="evidence" value="ECO:0007669"/>
    <property type="project" value="InterPro"/>
</dbReference>
<proteinExistence type="predicted"/>
<dbReference type="EC" id="2.7.13.3" evidence="2"/>
<dbReference type="InterPro" id="IPR005467">
    <property type="entry name" value="His_kinase_dom"/>
</dbReference>
<dbReference type="SUPFAM" id="SSF48452">
    <property type="entry name" value="TPR-like"/>
    <property type="match status" value="2"/>
</dbReference>
<dbReference type="CDD" id="cd16917">
    <property type="entry name" value="HATPase_UhpB-NarQ-NarX-like"/>
    <property type="match status" value="1"/>
</dbReference>
<dbReference type="InterPro" id="IPR011990">
    <property type="entry name" value="TPR-like_helical_dom_sf"/>
</dbReference>
<keyword evidence="8" id="KW-0812">Transmembrane</keyword>
<evidence type="ECO:0000256" key="6">
    <source>
        <dbReference type="ARBA" id="ARBA00022777"/>
    </source>
</evidence>
<dbReference type="InterPro" id="IPR036890">
    <property type="entry name" value="HATPase_C_sf"/>
</dbReference>
<dbReference type="EMBL" id="VSSQ01000259">
    <property type="protein sequence ID" value="MPL88537.1"/>
    <property type="molecule type" value="Genomic_DNA"/>
</dbReference>
<name>A0A644VBE8_9ZZZZ</name>
<dbReference type="Pfam" id="PF07730">
    <property type="entry name" value="HisKA_3"/>
    <property type="match status" value="1"/>
</dbReference>
<dbReference type="PANTHER" id="PTHR24421">
    <property type="entry name" value="NITRATE/NITRITE SENSOR PROTEIN NARX-RELATED"/>
    <property type="match status" value="1"/>
</dbReference>
<reference evidence="10" key="1">
    <citation type="submission" date="2019-08" db="EMBL/GenBank/DDBJ databases">
        <authorList>
            <person name="Kucharzyk K."/>
            <person name="Murdoch R.W."/>
            <person name="Higgins S."/>
            <person name="Loffler F."/>
        </authorList>
    </citation>
    <scope>NUCLEOTIDE SEQUENCE</scope>
</reference>
<dbReference type="PROSITE" id="PS50005">
    <property type="entry name" value="TPR"/>
    <property type="match status" value="2"/>
</dbReference>
<dbReference type="InterPro" id="IPR011712">
    <property type="entry name" value="Sig_transdc_His_kin_sub3_dim/P"/>
</dbReference>
<keyword evidence="3" id="KW-0597">Phosphoprotein</keyword>
<dbReference type="SUPFAM" id="SSF55874">
    <property type="entry name" value="ATPase domain of HSP90 chaperone/DNA topoisomerase II/histidine kinase"/>
    <property type="match status" value="1"/>
</dbReference>
<feature type="transmembrane region" description="Helical" evidence="8">
    <location>
        <begin position="34"/>
        <end position="53"/>
    </location>
</feature>
<gene>
    <name evidence="10" type="ORF">SDC9_34562</name>
</gene>
<keyword evidence="5" id="KW-0547">Nucleotide-binding</keyword>